<gene>
    <name evidence="6" type="primary">Dwil\GK23300</name>
    <name evidence="6" type="ORF">Dwil_GK23300</name>
</gene>
<dbReference type="OrthoDB" id="6492012at2759"/>
<accession>A0A0Q9X6L6</accession>
<feature type="domain" description="F-box" evidence="5">
    <location>
        <begin position="154"/>
        <end position="202"/>
    </location>
</feature>
<feature type="compositionally biased region" description="Polar residues" evidence="3">
    <location>
        <begin position="319"/>
        <end position="332"/>
    </location>
</feature>
<dbReference type="PROSITE" id="PS50181">
    <property type="entry name" value="FBOX"/>
    <property type="match status" value="1"/>
</dbReference>
<dbReference type="PANTHER" id="PTHR13318:SF95">
    <property type="entry name" value="F-BOX PROTEIN YLR352W"/>
    <property type="match status" value="1"/>
</dbReference>
<dbReference type="STRING" id="7260.A0A0Q9X6L6"/>
<feature type="domain" description="RRM" evidence="4">
    <location>
        <begin position="40"/>
        <end position="135"/>
    </location>
</feature>
<dbReference type="InterPro" id="IPR001810">
    <property type="entry name" value="F-box_dom"/>
</dbReference>
<dbReference type="InParanoid" id="A0A0Q9X6L6"/>
<evidence type="ECO:0008006" key="8">
    <source>
        <dbReference type="Google" id="ProtNLM"/>
    </source>
</evidence>
<dbReference type="InterPro" id="IPR036047">
    <property type="entry name" value="F-box-like_dom_sf"/>
</dbReference>
<evidence type="ECO:0000313" key="7">
    <source>
        <dbReference type="Proteomes" id="UP000007798"/>
    </source>
</evidence>
<dbReference type="Gene3D" id="3.80.10.10">
    <property type="entry name" value="Ribonuclease Inhibitor"/>
    <property type="match status" value="2"/>
</dbReference>
<dbReference type="Gene3D" id="3.30.70.330">
    <property type="match status" value="1"/>
</dbReference>
<dbReference type="InterPro" id="IPR032675">
    <property type="entry name" value="LRR_dom_sf"/>
</dbReference>
<protein>
    <recommendedName>
        <fullName evidence="8">F-box domain-containing protein</fullName>
    </recommendedName>
</protein>
<evidence type="ECO:0000259" key="5">
    <source>
        <dbReference type="PROSITE" id="PS50181"/>
    </source>
</evidence>
<feature type="domain" description="RRM" evidence="4">
    <location>
        <begin position="280"/>
        <end position="375"/>
    </location>
</feature>
<dbReference type="FunCoup" id="A0A0Q9X6L6">
    <property type="interactions" value="1"/>
</dbReference>
<dbReference type="PANTHER" id="PTHR13318">
    <property type="entry name" value="PARTNER OF PAIRED, ISOFORM B-RELATED"/>
    <property type="match status" value="1"/>
</dbReference>
<dbReference type="SMR" id="A0A0Q9X6L6"/>
<feature type="compositionally biased region" description="Polar residues" evidence="3">
    <location>
        <begin position="79"/>
        <end position="92"/>
    </location>
</feature>
<proteinExistence type="predicted"/>
<organism evidence="6 7">
    <name type="scientific">Drosophila willistoni</name>
    <name type="common">Fruit fly</name>
    <dbReference type="NCBI Taxonomy" id="7260"/>
    <lineage>
        <taxon>Eukaryota</taxon>
        <taxon>Metazoa</taxon>
        <taxon>Ecdysozoa</taxon>
        <taxon>Arthropoda</taxon>
        <taxon>Hexapoda</taxon>
        <taxon>Insecta</taxon>
        <taxon>Pterygota</taxon>
        <taxon>Neoptera</taxon>
        <taxon>Endopterygota</taxon>
        <taxon>Diptera</taxon>
        <taxon>Brachycera</taxon>
        <taxon>Muscomorpha</taxon>
        <taxon>Ephydroidea</taxon>
        <taxon>Drosophilidae</taxon>
        <taxon>Drosophila</taxon>
        <taxon>Sophophora</taxon>
    </lineage>
</organism>
<dbReference type="PROSITE" id="PS50102">
    <property type="entry name" value="RRM"/>
    <property type="match status" value="2"/>
</dbReference>
<dbReference type="GO" id="GO:0003723">
    <property type="term" value="F:RNA binding"/>
    <property type="evidence" value="ECO:0007669"/>
    <property type="project" value="UniProtKB-UniRule"/>
</dbReference>
<dbReference type="GO" id="GO:0031146">
    <property type="term" value="P:SCF-dependent proteasomal ubiquitin-dependent protein catabolic process"/>
    <property type="evidence" value="ECO:0007669"/>
    <property type="project" value="TreeGrafter"/>
</dbReference>
<evidence type="ECO:0000256" key="1">
    <source>
        <dbReference type="ARBA" id="ARBA00022884"/>
    </source>
</evidence>
<dbReference type="InterPro" id="IPR012677">
    <property type="entry name" value="Nucleotide-bd_a/b_plait_sf"/>
</dbReference>
<dbReference type="SUPFAM" id="SSF81383">
    <property type="entry name" value="F-box domain"/>
    <property type="match status" value="2"/>
</dbReference>
<dbReference type="Pfam" id="PF00646">
    <property type="entry name" value="F-box"/>
    <property type="match status" value="1"/>
</dbReference>
<dbReference type="SMART" id="SM00360">
    <property type="entry name" value="RRM"/>
    <property type="match status" value="2"/>
</dbReference>
<keyword evidence="1 2" id="KW-0694">RNA-binding</keyword>
<dbReference type="Proteomes" id="UP000007798">
    <property type="component" value="Unassembled WGS sequence"/>
</dbReference>
<evidence type="ECO:0000256" key="2">
    <source>
        <dbReference type="PROSITE-ProRule" id="PRU00176"/>
    </source>
</evidence>
<dbReference type="GO" id="GO:0019005">
    <property type="term" value="C:SCF ubiquitin ligase complex"/>
    <property type="evidence" value="ECO:0007669"/>
    <property type="project" value="TreeGrafter"/>
</dbReference>
<sequence>MLFIEQKSFTQIDYVADNPSNGNFYFMNDLCYTEDDMTVQDLYLYDIPTELKEEDMLEHFNRLGKVGRLQLSDNDRCSPGQTNSDSSGSLKTHQQEKEVKTGRVLFDNPLDAAKVLLNETHNVNGHQFHVTVSHSWLQPEANDILEPSSSQPEESHVMKVPDDCLIRILKLLPLSDQLRFLRYCSRFRDVLHLDTRTLHKSVVIDNLKSLSEWDIHLRGDLELPSTIETLCLSECKKVTPNNLIQMCKSLTNLKELDIRINESCDFKNDLCYTKDHIVVQDLYLYDVPTELKEEDMLEHFNRFGKVGRLQLSDNDRCSPGQTNSDSSGSLKTHQQEKEMKTGRVLFDNPLDAAKVLLNETHNVNGHQFHVMVSHSWLQPEANDILEPSSSQPEESHVMKVPDDCLIRILKLLPLSDQLRFLRYCSPFRDVLHLDTRTLHKNMQKMLFGSDCLEYLDIYGGNLYNDCLVVLKDLRKLKQLCIRDCNQLSEDLEKSELTDDSLAILQDLKELKILNLSRNHKLRGDLKLPTSIETLDLSGCAGILSRNYIRICKSLPNLKKLDISGNRYIPVNIYDYLLSIETFAFEIERETPYKKIAKLPNLKRIYIKEIRSSHVFEDLLSELVAEKSQQLEYFENDSCLEYYTEELLQLAKLTGLRELHFYGEDNIDDDILEKFSNFKELEVISFEGGYPISNAAILRLIAGCPKLRNLRFQECLDLTEDLVHRIIEDVEREIEKKVNQRQLPIDIYLKSCKIRKSINTHPDVVNNNILKTVIKN</sequence>
<evidence type="ECO:0000313" key="6">
    <source>
        <dbReference type="EMBL" id="KRG00311.1"/>
    </source>
</evidence>
<dbReference type="InterPro" id="IPR035979">
    <property type="entry name" value="RBD_domain_sf"/>
</dbReference>
<dbReference type="SUPFAM" id="SSF54928">
    <property type="entry name" value="RNA-binding domain, RBD"/>
    <property type="match status" value="1"/>
</dbReference>
<dbReference type="EMBL" id="CH964282">
    <property type="protein sequence ID" value="KRG00311.1"/>
    <property type="molecule type" value="Genomic_DNA"/>
</dbReference>
<dbReference type="SUPFAM" id="SSF52047">
    <property type="entry name" value="RNI-like"/>
    <property type="match status" value="1"/>
</dbReference>
<dbReference type="AlphaFoldDB" id="A0A0Q9X6L6"/>
<dbReference type="CDD" id="cd00590">
    <property type="entry name" value="RRM_SF"/>
    <property type="match status" value="2"/>
</dbReference>
<reference evidence="6 7" key="1">
    <citation type="journal article" date="2007" name="Nature">
        <title>Evolution of genes and genomes on the Drosophila phylogeny.</title>
        <authorList>
            <consortium name="Drosophila 12 Genomes Consortium"/>
            <person name="Clark A.G."/>
            <person name="Eisen M.B."/>
            <person name="Smith D.R."/>
            <person name="Bergman C.M."/>
            <person name="Oliver B."/>
            <person name="Markow T.A."/>
            <person name="Kaufman T.C."/>
            <person name="Kellis M."/>
            <person name="Gelbart W."/>
            <person name="Iyer V.N."/>
            <person name="Pollard D.A."/>
            <person name="Sackton T.B."/>
            <person name="Larracuente A.M."/>
            <person name="Singh N.D."/>
            <person name="Abad J.P."/>
            <person name="Abt D.N."/>
            <person name="Adryan B."/>
            <person name="Aguade M."/>
            <person name="Akashi H."/>
            <person name="Anderson W.W."/>
            <person name="Aquadro C.F."/>
            <person name="Ardell D.H."/>
            <person name="Arguello R."/>
            <person name="Artieri C.G."/>
            <person name="Barbash D.A."/>
            <person name="Barker D."/>
            <person name="Barsanti P."/>
            <person name="Batterham P."/>
            <person name="Batzoglou S."/>
            <person name="Begun D."/>
            <person name="Bhutkar A."/>
            <person name="Blanco E."/>
            <person name="Bosak S.A."/>
            <person name="Bradley R.K."/>
            <person name="Brand A.D."/>
            <person name="Brent M.R."/>
            <person name="Brooks A.N."/>
            <person name="Brown R.H."/>
            <person name="Butlin R.K."/>
            <person name="Caggese C."/>
            <person name="Calvi B.R."/>
            <person name="Bernardo de Carvalho A."/>
            <person name="Caspi A."/>
            <person name="Castrezana S."/>
            <person name="Celniker S.E."/>
            <person name="Chang J.L."/>
            <person name="Chapple C."/>
            <person name="Chatterji S."/>
            <person name="Chinwalla A."/>
            <person name="Civetta A."/>
            <person name="Clifton S.W."/>
            <person name="Comeron J.M."/>
            <person name="Costello J.C."/>
            <person name="Coyne J.A."/>
            <person name="Daub J."/>
            <person name="David R.G."/>
            <person name="Delcher A.L."/>
            <person name="Delehaunty K."/>
            <person name="Do C.B."/>
            <person name="Ebling H."/>
            <person name="Edwards K."/>
            <person name="Eickbush T."/>
            <person name="Evans J.D."/>
            <person name="Filipski A."/>
            <person name="Findeiss S."/>
            <person name="Freyhult E."/>
            <person name="Fulton L."/>
            <person name="Fulton R."/>
            <person name="Garcia A.C."/>
            <person name="Gardiner A."/>
            <person name="Garfield D.A."/>
            <person name="Garvin B.E."/>
            <person name="Gibson G."/>
            <person name="Gilbert D."/>
            <person name="Gnerre S."/>
            <person name="Godfrey J."/>
            <person name="Good R."/>
            <person name="Gotea V."/>
            <person name="Gravely B."/>
            <person name="Greenberg A.J."/>
            <person name="Griffiths-Jones S."/>
            <person name="Gross S."/>
            <person name="Guigo R."/>
            <person name="Gustafson E.A."/>
            <person name="Haerty W."/>
            <person name="Hahn M.W."/>
            <person name="Halligan D.L."/>
            <person name="Halpern A.L."/>
            <person name="Halter G.M."/>
            <person name="Han M.V."/>
            <person name="Heger A."/>
            <person name="Hillier L."/>
            <person name="Hinrichs A.S."/>
            <person name="Holmes I."/>
            <person name="Hoskins R.A."/>
            <person name="Hubisz M.J."/>
            <person name="Hultmark D."/>
            <person name="Huntley M.A."/>
            <person name="Jaffe D.B."/>
            <person name="Jagadeeshan S."/>
            <person name="Jeck W.R."/>
            <person name="Johnson J."/>
            <person name="Jones C.D."/>
            <person name="Jordan W.C."/>
            <person name="Karpen G.H."/>
            <person name="Kataoka E."/>
            <person name="Keightley P.D."/>
            <person name="Kheradpour P."/>
            <person name="Kirkness E.F."/>
            <person name="Koerich L.B."/>
            <person name="Kristiansen K."/>
            <person name="Kudrna D."/>
            <person name="Kulathinal R.J."/>
            <person name="Kumar S."/>
            <person name="Kwok R."/>
            <person name="Lander E."/>
            <person name="Langley C.H."/>
            <person name="Lapoint R."/>
            <person name="Lazzaro B.P."/>
            <person name="Lee S.J."/>
            <person name="Levesque L."/>
            <person name="Li R."/>
            <person name="Lin C.F."/>
            <person name="Lin M.F."/>
            <person name="Lindblad-Toh K."/>
            <person name="Llopart A."/>
            <person name="Long M."/>
            <person name="Low L."/>
            <person name="Lozovsky E."/>
            <person name="Lu J."/>
            <person name="Luo M."/>
            <person name="Machado C.A."/>
            <person name="Makalowski W."/>
            <person name="Marzo M."/>
            <person name="Matsuda M."/>
            <person name="Matzkin L."/>
            <person name="McAllister B."/>
            <person name="McBride C.S."/>
            <person name="McKernan B."/>
            <person name="McKernan K."/>
            <person name="Mendez-Lago M."/>
            <person name="Minx P."/>
            <person name="Mollenhauer M.U."/>
            <person name="Montooth K."/>
            <person name="Mount S.M."/>
            <person name="Mu X."/>
            <person name="Myers E."/>
            <person name="Negre B."/>
            <person name="Newfeld S."/>
            <person name="Nielsen R."/>
            <person name="Noor M.A."/>
            <person name="O'Grady P."/>
            <person name="Pachter L."/>
            <person name="Papaceit M."/>
            <person name="Parisi M.J."/>
            <person name="Parisi M."/>
            <person name="Parts L."/>
            <person name="Pedersen J.S."/>
            <person name="Pesole G."/>
            <person name="Phillippy A.M."/>
            <person name="Ponting C.P."/>
            <person name="Pop M."/>
            <person name="Porcelli D."/>
            <person name="Powell J.R."/>
            <person name="Prohaska S."/>
            <person name="Pruitt K."/>
            <person name="Puig M."/>
            <person name="Quesneville H."/>
            <person name="Ram K.R."/>
            <person name="Rand D."/>
            <person name="Rasmussen M.D."/>
            <person name="Reed L.K."/>
            <person name="Reenan R."/>
            <person name="Reily A."/>
            <person name="Remington K.A."/>
            <person name="Rieger T.T."/>
            <person name="Ritchie M.G."/>
            <person name="Robin C."/>
            <person name="Rogers Y.H."/>
            <person name="Rohde C."/>
            <person name="Rozas J."/>
            <person name="Rubenfield M.J."/>
            <person name="Ruiz A."/>
            <person name="Russo S."/>
            <person name="Salzberg S.L."/>
            <person name="Sanchez-Gracia A."/>
            <person name="Saranga D.J."/>
            <person name="Sato H."/>
            <person name="Schaeffer S.W."/>
            <person name="Schatz M.C."/>
            <person name="Schlenke T."/>
            <person name="Schwartz R."/>
            <person name="Segarra C."/>
            <person name="Singh R.S."/>
            <person name="Sirot L."/>
            <person name="Sirota M."/>
            <person name="Sisneros N.B."/>
            <person name="Smith C.D."/>
            <person name="Smith T.F."/>
            <person name="Spieth J."/>
            <person name="Stage D.E."/>
            <person name="Stark A."/>
            <person name="Stephan W."/>
            <person name="Strausberg R.L."/>
            <person name="Strempel S."/>
            <person name="Sturgill D."/>
            <person name="Sutton G."/>
            <person name="Sutton G.G."/>
            <person name="Tao W."/>
            <person name="Teichmann S."/>
            <person name="Tobari Y.N."/>
            <person name="Tomimura Y."/>
            <person name="Tsolas J.M."/>
            <person name="Valente V.L."/>
            <person name="Venter E."/>
            <person name="Venter J.C."/>
            <person name="Vicario S."/>
            <person name="Vieira F.G."/>
            <person name="Vilella A.J."/>
            <person name="Villasante A."/>
            <person name="Walenz B."/>
            <person name="Wang J."/>
            <person name="Wasserman M."/>
            <person name="Watts T."/>
            <person name="Wilson D."/>
            <person name="Wilson R.K."/>
            <person name="Wing R.A."/>
            <person name="Wolfner M.F."/>
            <person name="Wong A."/>
            <person name="Wong G.K."/>
            <person name="Wu C.I."/>
            <person name="Wu G."/>
            <person name="Yamamoto D."/>
            <person name="Yang H.P."/>
            <person name="Yang S.P."/>
            <person name="Yorke J.A."/>
            <person name="Yoshida K."/>
            <person name="Zdobnov E."/>
            <person name="Zhang P."/>
            <person name="Zhang Y."/>
            <person name="Zimin A.V."/>
            <person name="Baldwin J."/>
            <person name="Abdouelleil A."/>
            <person name="Abdulkadir J."/>
            <person name="Abebe A."/>
            <person name="Abera B."/>
            <person name="Abreu J."/>
            <person name="Acer S.C."/>
            <person name="Aftuck L."/>
            <person name="Alexander A."/>
            <person name="An P."/>
            <person name="Anderson E."/>
            <person name="Anderson S."/>
            <person name="Arachi H."/>
            <person name="Azer M."/>
            <person name="Bachantsang P."/>
            <person name="Barry A."/>
            <person name="Bayul T."/>
            <person name="Berlin A."/>
            <person name="Bessette D."/>
            <person name="Bloom T."/>
            <person name="Blye J."/>
            <person name="Boguslavskiy L."/>
            <person name="Bonnet C."/>
            <person name="Boukhgalter B."/>
            <person name="Bourzgui I."/>
            <person name="Brown A."/>
            <person name="Cahill P."/>
            <person name="Channer S."/>
            <person name="Cheshatsang Y."/>
            <person name="Chuda L."/>
            <person name="Citroen M."/>
            <person name="Collymore A."/>
            <person name="Cooke P."/>
            <person name="Costello M."/>
            <person name="D'Aco K."/>
            <person name="Daza R."/>
            <person name="De Haan G."/>
            <person name="DeGray S."/>
            <person name="DeMaso C."/>
            <person name="Dhargay N."/>
            <person name="Dooley K."/>
            <person name="Dooley E."/>
            <person name="Doricent M."/>
            <person name="Dorje P."/>
            <person name="Dorjee K."/>
            <person name="Dupes A."/>
            <person name="Elong R."/>
            <person name="Falk J."/>
            <person name="Farina A."/>
            <person name="Faro S."/>
            <person name="Ferguson D."/>
            <person name="Fisher S."/>
            <person name="Foley C.D."/>
            <person name="Franke A."/>
            <person name="Friedrich D."/>
            <person name="Gadbois L."/>
            <person name="Gearin G."/>
            <person name="Gearin C.R."/>
            <person name="Giannoukos G."/>
            <person name="Goode T."/>
            <person name="Graham J."/>
            <person name="Grandbois E."/>
            <person name="Grewal S."/>
            <person name="Gyaltsen K."/>
            <person name="Hafez N."/>
            <person name="Hagos B."/>
            <person name="Hall J."/>
            <person name="Henson C."/>
            <person name="Hollinger A."/>
            <person name="Honan T."/>
            <person name="Huard M.D."/>
            <person name="Hughes L."/>
            <person name="Hurhula B."/>
            <person name="Husby M.E."/>
            <person name="Kamat A."/>
            <person name="Kanga B."/>
            <person name="Kashin S."/>
            <person name="Khazanovich D."/>
            <person name="Kisner P."/>
            <person name="Lance K."/>
            <person name="Lara M."/>
            <person name="Lee W."/>
            <person name="Lennon N."/>
            <person name="Letendre F."/>
            <person name="LeVine R."/>
            <person name="Lipovsky A."/>
            <person name="Liu X."/>
            <person name="Liu J."/>
            <person name="Liu S."/>
            <person name="Lokyitsang T."/>
            <person name="Lokyitsang Y."/>
            <person name="Lubonja R."/>
            <person name="Lui A."/>
            <person name="MacDonald P."/>
            <person name="Magnisalis V."/>
            <person name="Maru K."/>
            <person name="Matthews C."/>
            <person name="McCusker W."/>
            <person name="McDonough S."/>
            <person name="Mehta T."/>
            <person name="Meldrim J."/>
            <person name="Meneus L."/>
            <person name="Mihai O."/>
            <person name="Mihalev A."/>
            <person name="Mihova T."/>
            <person name="Mittelman R."/>
            <person name="Mlenga V."/>
            <person name="Montmayeur A."/>
            <person name="Mulrain L."/>
            <person name="Navidi A."/>
            <person name="Naylor J."/>
            <person name="Negash T."/>
            <person name="Nguyen T."/>
            <person name="Nguyen N."/>
            <person name="Nicol R."/>
            <person name="Norbu C."/>
            <person name="Norbu N."/>
            <person name="Novod N."/>
            <person name="O'Neill B."/>
            <person name="Osman S."/>
            <person name="Markiewicz E."/>
            <person name="Oyono O.L."/>
            <person name="Patti C."/>
            <person name="Phunkhang P."/>
            <person name="Pierre F."/>
            <person name="Priest M."/>
            <person name="Raghuraman S."/>
            <person name="Rege F."/>
            <person name="Reyes R."/>
            <person name="Rise C."/>
            <person name="Rogov P."/>
            <person name="Ross K."/>
            <person name="Ryan E."/>
            <person name="Settipalli S."/>
            <person name="Shea T."/>
            <person name="Sherpa N."/>
            <person name="Shi L."/>
            <person name="Shih D."/>
            <person name="Sparrow T."/>
            <person name="Spaulding J."/>
            <person name="Stalker J."/>
            <person name="Stange-Thomann N."/>
            <person name="Stavropoulos S."/>
            <person name="Stone C."/>
            <person name="Strader C."/>
            <person name="Tesfaye S."/>
            <person name="Thomson T."/>
            <person name="Thoulutsang Y."/>
            <person name="Thoulutsang D."/>
            <person name="Topham K."/>
            <person name="Topping I."/>
            <person name="Tsamla T."/>
            <person name="Vassiliev H."/>
            <person name="Vo A."/>
            <person name="Wangchuk T."/>
            <person name="Wangdi T."/>
            <person name="Weiand M."/>
            <person name="Wilkinson J."/>
            <person name="Wilson A."/>
            <person name="Yadav S."/>
            <person name="Young G."/>
            <person name="Yu Q."/>
            <person name="Zembek L."/>
            <person name="Zhong D."/>
            <person name="Zimmer A."/>
            <person name="Zwirko Z."/>
            <person name="Jaffe D.B."/>
            <person name="Alvarez P."/>
            <person name="Brockman W."/>
            <person name="Butler J."/>
            <person name="Chin C."/>
            <person name="Gnerre S."/>
            <person name="Grabherr M."/>
            <person name="Kleber M."/>
            <person name="Mauceli E."/>
            <person name="MacCallum I."/>
        </authorList>
    </citation>
    <scope>NUCLEOTIDE SEQUENCE [LARGE SCALE GENOMIC DNA]</scope>
    <source>
        <strain evidence="7">Tucson 14030-0811.24</strain>
    </source>
</reference>
<evidence type="ECO:0000259" key="4">
    <source>
        <dbReference type="PROSITE" id="PS50102"/>
    </source>
</evidence>
<keyword evidence="7" id="KW-1185">Reference proteome</keyword>
<feature type="region of interest" description="Disordered" evidence="3">
    <location>
        <begin position="71"/>
        <end position="98"/>
    </location>
</feature>
<name>A0A0Q9X6L6_DROWI</name>
<dbReference type="InterPro" id="IPR000504">
    <property type="entry name" value="RRM_dom"/>
</dbReference>
<evidence type="ECO:0000256" key="3">
    <source>
        <dbReference type="SAM" id="MobiDB-lite"/>
    </source>
</evidence>
<feature type="region of interest" description="Disordered" evidence="3">
    <location>
        <begin position="312"/>
        <end position="338"/>
    </location>
</feature>